<evidence type="ECO:0000256" key="11">
    <source>
        <dbReference type="ARBA" id="ARBA00023242"/>
    </source>
</evidence>
<evidence type="ECO:0000256" key="3">
    <source>
        <dbReference type="ARBA" id="ARBA00022722"/>
    </source>
</evidence>
<evidence type="ECO:0000256" key="12">
    <source>
        <dbReference type="ARBA" id="ARBA00023254"/>
    </source>
</evidence>
<evidence type="ECO:0000256" key="6">
    <source>
        <dbReference type="ARBA" id="ARBA00022763"/>
    </source>
</evidence>
<dbReference type="STRING" id="282301.A0A267ELL5"/>
<evidence type="ECO:0000256" key="8">
    <source>
        <dbReference type="ARBA" id="ARBA00022842"/>
    </source>
</evidence>
<dbReference type="PANTHER" id="PTHR21077:SF5">
    <property type="entry name" value="CROSSOVER JUNCTION ENDONUCLEASE MMS4"/>
    <property type="match status" value="1"/>
</dbReference>
<dbReference type="PANTHER" id="PTHR21077">
    <property type="entry name" value="EME1 PROTEIN"/>
    <property type="match status" value="1"/>
</dbReference>
<dbReference type="GO" id="GO:0031297">
    <property type="term" value="P:replication fork processing"/>
    <property type="evidence" value="ECO:0007669"/>
    <property type="project" value="TreeGrafter"/>
</dbReference>
<feature type="non-terminal residue" evidence="13">
    <location>
        <position position="1"/>
    </location>
</feature>
<evidence type="ECO:0000256" key="10">
    <source>
        <dbReference type="ARBA" id="ARBA00023204"/>
    </source>
</evidence>
<dbReference type="GO" id="GO:0031573">
    <property type="term" value="P:mitotic intra-S DNA damage checkpoint signaling"/>
    <property type="evidence" value="ECO:0007669"/>
    <property type="project" value="TreeGrafter"/>
</dbReference>
<protein>
    <recommendedName>
        <fullName evidence="15">ERCC4 domain-containing protein</fullName>
    </recommendedName>
</protein>
<evidence type="ECO:0000256" key="2">
    <source>
        <dbReference type="ARBA" id="ARBA00004123"/>
    </source>
</evidence>
<dbReference type="InterPro" id="IPR033310">
    <property type="entry name" value="Mms4/EME1/EME2"/>
</dbReference>
<dbReference type="GO" id="GO:0005634">
    <property type="term" value="C:nucleus"/>
    <property type="evidence" value="ECO:0007669"/>
    <property type="project" value="UniProtKB-SubCell"/>
</dbReference>
<reference evidence="13 14" key="1">
    <citation type="submission" date="2017-06" db="EMBL/GenBank/DDBJ databases">
        <title>A platform for efficient transgenesis in Macrostomum lignano, a flatworm model organism for stem cell research.</title>
        <authorList>
            <person name="Berezikov E."/>
        </authorList>
    </citation>
    <scope>NUCLEOTIDE SEQUENCE [LARGE SCALE GENOMIC DNA]</scope>
    <source>
        <strain evidence="13">DV1</strain>
        <tissue evidence="13">Whole organism</tissue>
    </source>
</reference>
<dbReference type="GO" id="GO:0006302">
    <property type="term" value="P:double-strand break repair"/>
    <property type="evidence" value="ECO:0007669"/>
    <property type="project" value="TreeGrafter"/>
</dbReference>
<keyword evidence="11" id="KW-0539">Nucleus</keyword>
<dbReference type="Proteomes" id="UP000215902">
    <property type="component" value="Unassembled WGS sequence"/>
</dbReference>
<evidence type="ECO:0008006" key="15">
    <source>
        <dbReference type="Google" id="ProtNLM"/>
    </source>
</evidence>
<keyword evidence="6" id="KW-0227">DNA damage</keyword>
<evidence type="ECO:0000256" key="7">
    <source>
        <dbReference type="ARBA" id="ARBA00022801"/>
    </source>
</evidence>
<accession>A0A267ELL5</accession>
<evidence type="ECO:0000313" key="13">
    <source>
        <dbReference type="EMBL" id="PAA62423.1"/>
    </source>
</evidence>
<evidence type="ECO:0000256" key="5">
    <source>
        <dbReference type="ARBA" id="ARBA00022759"/>
    </source>
</evidence>
<gene>
    <name evidence="13" type="ORF">BOX15_Mlig009863g2</name>
</gene>
<keyword evidence="4" id="KW-0479">Metal-binding</keyword>
<dbReference type="GO" id="GO:0048476">
    <property type="term" value="C:Holliday junction resolvase complex"/>
    <property type="evidence" value="ECO:0007669"/>
    <property type="project" value="InterPro"/>
</dbReference>
<evidence type="ECO:0000256" key="9">
    <source>
        <dbReference type="ARBA" id="ARBA00023172"/>
    </source>
</evidence>
<organism evidence="13 14">
    <name type="scientific">Macrostomum lignano</name>
    <dbReference type="NCBI Taxonomy" id="282301"/>
    <lineage>
        <taxon>Eukaryota</taxon>
        <taxon>Metazoa</taxon>
        <taxon>Spiralia</taxon>
        <taxon>Lophotrochozoa</taxon>
        <taxon>Platyhelminthes</taxon>
        <taxon>Rhabditophora</taxon>
        <taxon>Macrostomorpha</taxon>
        <taxon>Macrostomida</taxon>
        <taxon>Macrostomidae</taxon>
        <taxon>Macrostomum</taxon>
    </lineage>
</organism>
<dbReference type="InterPro" id="IPR042530">
    <property type="entry name" value="EME1/EME2_C"/>
</dbReference>
<keyword evidence="8" id="KW-0460">Magnesium</keyword>
<keyword evidence="14" id="KW-1185">Reference proteome</keyword>
<evidence type="ECO:0000256" key="1">
    <source>
        <dbReference type="ARBA" id="ARBA00001946"/>
    </source>
</evidence>
<comment type="caution">
    <text evidence="13">The sequence shown here is derived from an EMBL/GenBank/DDBJ whole genome shotgun (WGS) entry which is preliminary data.</text>
</comment>
<comment type="subcellular location">
    <subcellularLocation>
        <location evidence="2">Nucleus</location>
    </subcellularLocation>
</comment>
<comment type="cofactor">
    <cofactor evidence="1">
        <name>Mg(2+)</name>
        <dbReference type="ChEBI" id="CHEBI:18420"/>
    </cofactor>
</comment>
<name>A0A267ELL5_9PLAT</name>
<proteinExistence type="predicted"/>
<dbReference type="EMBL" id="NIVC01001938">
    <property type="protein sequence ID" value="PAA62423.1"/>
    <property type="molecule type" value="Genomic_DNA"/>
</dbReference>
<dbReference type="AlphaFoldDB" id="A0A267ELL5"/>
<keyword evidence="3" id="KW-0540">Nuclease</keyword>
<dbReference type="GO" id="GO:0008821">
    <property type="term" value="F:crossover junction DNA endonuclease activity"/>
    <property type="evidence" value="ECO:0007669"/>
    <property type="project" value="TreeGrafter"/>
</dbReference>
<keyword evidence="7" id="KW-0378">Hydrolase</keyword>
<dbReference type="GO" id="GO:0046872">
    <property type="term" value="F:metal ion binding"/>
    <property type="evidence" value="ECO:0007669"/>
    <property type="project" value="UniProtKB-KW"/>
</dbReference>
<keyword evidence="10" id="KW-0234">DNA repair</keyword>
<dbReference type="GO" id="GO:0000712">
    <property type="term" value="P:resolution of meiotic recombination intermediates"/>
    <property type="evidence" value="ECO:0007669"/>
    <property type="project" value="TreeGrafter"/>
</dbReference>
<evidence type="ECO:0000313" key="14">
    <source>
        <dbReference type="Proteomes" id="UP000215902"/>
    </source>
</evidence>
<keyword evidence="5" id="KW-0255">Endonuclease</keyword>
<dbReference type="OrthoDB" id="343092at2759"/>
<evidence type="ECO:0000256" key="4">
    <source>
        <dbReference type="ARBA" id="ARBA00022723"/>
    </source>
</evidence>
<dbReference type="Gene3D" id="1.10.150.670">
    <property type="entry name" value="Crossover junction endonuclease EME1, DNA-binding domain"/>
    <property type="match status" value="1"/>
</dbReference>
<dbReference type="Pfam" id="PF21292">
    <property type="entry name" value="EME1-MUS81_C"/>
    <property type="match status" value="1"/>
</dbReference>
<sequence length="384" mass="41614">LAQPMATNPSNAAAAKLVAKRQKAEKAALRRIRKCMQPRECLKHVAVLLDDRIANDQRLGPSITGCLNGQQVVPLDADEQRLLPLPAIRWSRNVHALDPAAFADLAHDALPSSLAAASVEFEELESDSLLIMDGRQLVELIQQKRQSGLSTLVFPEQLVSTNRWSPSLVVYDLELHITQSSRAAEGNALRAKMLANSDKPAAPPAKKPKASTADQVTRLQCEEAFVSLQLTRGVTVRVLEDPVQLGKLVYCLTKAIAERPFKAARLESVFSFHVGAGVGAGCRLEESADGGSPAGIDELWRCQLQCFPLVTAEVARTIMRAYPSPGHLIRAYAGCASAEEAVKLVADLQVCKGTGPLSTARRLGPELGKRIYAFYSSRDPNQVL</sequence>
<keyword evidence="9" id="KW-0233">DNA recombination</keyword>
<dbReference type="Gene3D" id="3.40.50.10130">
    <property type="match status" value="1"/>
</dbReference>
<keyword evidence="12" id="KW-0469">Meiosis</keyword>